<dbReference type="AlphaFoldDB" id="A0A2R8BAD2"/>
<reference evidence="1 2" key="1">
    <citation type="submission" date="2018-03" db="EMBL/GenBank/DDBJ databases">
        <authorList>
            <person name="Keele B.F."/>
        </authorList>
    </citation>
    <scope>NUCLEOTIDE SEQUENCE [LARGE SCALE GENOMIC DNA]</scope>
    <source>
        <strain evidence="1 2">CECT 8599</strain>
    </source>
</reference>
<dbReference type="Proteomes" id="UP000244880">
    <property type="component" value="Unassembled WGS sequence"/>
</dbReference>
<evidence type="ECO:0008006" key="3">
    <source>
        <dbReference type="Google" id="ProtNLM"/>
    </source>
</evidence>
<keyword evidence="2" id="KW-1185">Reference proteome</keyword>
<dbReference type="SUPFAM" id="SSF103025">
    <property type="entry name" value="Folate-binding domain"/>
    <property type="match status" value="1"/>
</dbReference>
<protein>
    <recommendedName>
        <fullName evidence="3">Sarcosine oxidase subunit gamma</fullName>
    </recommendedName>
</protein>
<proteinExistence type="predicted"/>
<dbReference type="RefSeq" id="WP_108827272.1">
    <property type="nucleotide sequence ID" value="NZ_OMOR01000001.1"/>
</dbReference>
<dbReference type="InterPro" id="IPR027266">
    <property type="entry name" value="TrmE/GcvT-like"/>
</dbReference>
<dbReference type="Pfam" id="PF04268">
    <property type="entry name" value="SoxG"/>
    <property type="match status" value="1"/>
</dbReference>
<dbReference type="EMBL" id="OMOR01000001">
    <property type="protein sequence ID" value="SPH19998.1"/>
    <property type="molecule type" value="Genomic_DNA"/>
</dbReference>
<dbReference type="InterPro" id="IPR007375">
    <property type="entry name" value="SoxG"/>
</dbReference>
<organism evidence="1 2">
    <name type="scientific">Ascidiaceihabitans donghaensis</name>
    <dbReference type="NCBI Taxonomy" id="1510460"/>
    <lineage>
        <taxon>Bacteria</taxon>
        <taxon>Pseudomonadati</taxon>
        <taxon>Pseudomonadota</taxon>
        <taxon>Alphaproteobacteria</taxon>
        <taxon>Rhodobacterales</taxon>
        <taxon>Paracoccaceae</taxon>
        <taxon>Ascidiaceihabitans</taxon>
    </lineage>
</organism>
<name>A0A2R8BAD2_9RHOB</name>
<dbReference type="Gene3D" id="3.30.1360.120">
    <property type="entry name" value="Probable tRNA modification gtpase trme, domain 1"/>
    <property type="match status" value="1"/>
</dbReference>
<evidence type="ECO:0000313" key="1">
    <source>
        <dbReference type="EMBL" id="SPH19998.1"/>
    </source>
</evidence>
<dbReference type="OrthoDB" id="7350722at2"/>
<accession>A0A2R8BAD2</accession>
<evidence type="ECO:0000313" key="2">
    <source>
        <dbReference type="Proteomes" id="UP000244880"/>
    </source>
</evidence>
<gene>
    <name evidence="1" type="ORF">ASD8599_00738</name>
</gene>
<sequence>MVDLKPKTPMDGVVPITIGAMTLREVSVECLTSLAPYKGQTKAVSDALKVAHGMAFPAPNRATGKDGARAIWFGREQAVLLGPEPDAGLARLCAVTDQSDAWAVVELSGAAARDVLARLTPIDMRDSQFKRGHTARTDIMHVAGSITRIGVDSFLILVFRSMAQTLLHDLEKAMAGVASRG</sequence>
<dbReference type="Gene3D" id="3.30.70.1520">
    <property type="entry name" value="Heterotetrameric sarcosine oxidase"/>
    <property type="match status" value="1"/>
</dbReference>